<reference evidence="3" key="1">
    <citation type="journal article" date="2012" name="Science">
        <title>The Paleozoic origin of enzymatic lignin decomposition reconstructed from 31 fungal genomes.</title>
        <authorList>
            <person name="Floudas D."/>
            <person name="Binder M."/>
            <person name="Riley R."/>
            <person name="Barry K."/>
            <person name="Blanchette R.A."/>
            <person name="Henrissat B."/>
            <person name="Martinez A.T."/>
            <person name="Otillar R."/>
            <person name="Spatafora J.W."/>
            <person name="Yadav J.S."/>
            <person name="Aerts A."/>
            <person name="Benoit I."/>
            <person name="Boyd A."/>
            <person name="Carlson A."/>
            <person name="Copeland A."/>
            <person name="Coutinho P.M."/>
            <person name="de Vries R.P."/>
            <person name="Ferreira P."/>
            <person name="Findley K."/>
            <person name="Foster B."/>
            <person name="Gaskell J."/>
            <person name="Glotzer D."/>
            <person name="Gorecki P."/>
            <person name="Heitman J."/>
            <person name="Hesse C."/>
            <person name="Hori C."/>
            <person name="Igarashi K."/>
            <person name="Jurgens J.A."/>
            <person name="Kallen N."/>
            <person name="Kersten P."/>
            <person name="Kohler A."/>
            <person name="Kuees U."/>
            <person name="Kumar T.K.A."/>
            <person name="Kuo A."/>
            <person name="LaButti K."/>
            <person name="Larrondo L.F."/>
            <person name="Lindquist E."/>
            <person name="Ling A."/>
            <person name="Lombard V."/>
            <person name="Lucas S."/>
            <person name="Lundell T."/>
            <person name="Martin R."/>
            <person name="McLaughlin D.J."/>
            <person name="Morgenstern I."/>
            <person name="Morin E."/>
            <person name="Murat C."/>
            <person name="Nagy L.G."/>
            <person name="Nolan M."/>
            <person name="Ohm R.A."/>
            <person name="Patyshakuliyeva A."/>
            <person name="Rokas A."/>
            <person name="Ruiz-Duenas F.J."/>
            <person name="Sabat G."/>
            <person name="Salamov A."/>
            <person name="Samejima M."/>
            <person name="Schmutz J."/>
            <person name="Slot J.C."/>
            <person name="St John F."/>
            <person name="Stenlid J."/>
            <person name="Sun H."/>
            <person name="Sun S."/>
            <person name="Syed K."/>
            <person name="Tsang A."/>
            <person name="Wiebenga A."/>
            <person name="Young D."/>
            <person name="Pisabarro A."/>
            <person name="Eastwood D.C."/>
            <person name="Martin F."/>
            <person name="Cullen D."/>
            <person name="Grigoriev I.V."/>
            <person name="Hibbett D.S."/>
        </authorList>
    </citation>
    <scope>NUCLEOTIDE SEQUENCE [LARGE SCALE GENOMIC DNA]</scope>
    <source>
        <strain evidence="3">TFB10046</strain>
    </source>
</reference>
<organism evidence="2 3">
    <name type="scientific">Auricularia subglabra (strain TFB-10046 / SS5)</name>
    <name type="common">White-rot fungus</name>
    <name type="synonym">Auricularia delicata (strain TFB10046)</name>
    <dbReference type="NCBI Taxonomy" id="717982"/>
    <lineage>
        <taxon>Eukaryota</taxon>
        <taxon>Fungi</taxon>
        <taxon>Dikarya</taxon>
        <taxon>Basidiomycota</taxon>
        <taxon>Agaricomycotina</taxon>
        <taxon>Agaricomycetes</taxon>
        <taxon>Auriculariales</taxon>
        <taxon>Auriculariaceae</taxon>
        <taxon>Auricularia</taxon>
    </lineage>
</organism>
<evidence type="ECO:0000313" key="2">
    <source>
        <dbReference type="EMBL" id="EJD36012.1"/>
    </source>
</evidence>
<dbReference type="InParanoid" id="J0D8V6"/>
<name>J0D8V6_AURST</name>
<sequence>MKISQATASSPFCAKDFFDKVPTPAKCSRLLGIANVCHQYDAMDVALWALNEALNMFQWPCIGTFRVPVDVTVARRLLNVAARWQDPAHALRIAKCRDIVCDALYPEGEGDFARDPIAAVSLARHDEFVLGHVYYYILRREGAKNYDWKADARLTPSDRRRLLCGSHALGRMRAKAPKTAPAPTPSPPTSSEPAHISIARVLRGMGIDSSLFPRIDSEIEHKRNDLWAMFDDASWSL</sequence>
<proteinExistence type="predicted"/>
<evidence type="ECO:0000313" key="3">
    <source>
        <dbReference type="Proteomes" id="UP000006514"/>
    </source>
</evidence>
<keyword evidence="3" id="KW-1185">Reference proteome</keyword>
<protein>
    <submittedName>
        <fullName evidence="2">Uncharacterized protein</fullName>
    </submittedName>
</protein>
<gene>
    <name evidence="2" type="ORF">AURDEDRAFT_174933</name>
</gene>
<feature type="region of interest" description="Disordered" evidence="1">
    <location>
        <begin position="172"/>
        <end position="193"/>
    </location>
</feature>
<dbReference type="EMBL" id="JH687873">
    <property type="protein sequence ID" value="EJD36012.1"/>
    <property type="molecule type" value="Genomic_DNA"/>
</dbReference>
<dbReference type="KEGG" id="adl:AURDEDRAFT_174933"/>
<dbReference type="Proteomes" id="UP000006514">
    <property type="component" value="Unassembled WGS sequence"/>
</dbReference>
<feature type="compositionally biased region" description="Pro residues" evidence="1">
    <location>
        <begin position="180"/>
        <end position="190"/>
    </location>
</feature>
<evidence type="ECO:0000256" key="1">
    <source>
        <dbReference type="SAM" id="MobiDB-lite"/>
    </source>
</evidence>
<dbReference type="AlphaFoldDB" id="J0D8V6"/>
<accession>J0D8V6</accession>